<protein>
    <submittedName>
        <fullName evidence="1">Uncharacterized protein</fullName>
    </submittedName>
</protein>
<dbReference type="OrthoDB" id="9816502at2"/>
<organism evidence="1 2">
    <name type="scientific">Roseivivax lentus</name>
    <dbReference type="NCBI Taxonomy" id="633194"/>
    <lineage>
        <taxon>Bacteria</taxon>
        <taxon>Pseudomonadati</taxon>
        <taxon>Pseudomonadota</taxon>
        <taxon>Alphaproteobacteria</taxon>
        <taxon>Rhodobacterales</taxon>
        <taxon>Roseobacteraceae</taxon>
        <taxon>Roseivivax</taxon>
    </lineage>
</organism>
<reference evidence="2" key="1">
    <citation type="submission" date="2017-01" db="EMBL/GenBank/DDBJ databases">
        <authorList>
            <person name="Varghese N."/>
            <person name="Submissions S."/>
        </authorList>
    </citation>
    <scope>NUCLEOTIDE SEQUENCE [LARGE SCALE GENOMIC DNA]</scope>
    <source>
        <strain evidence="2">DSM 29430</strain>
    </source>
</reference>
<accession>A0A1N7NS43</accession>
<dbReference type="Proteomes" id="UP000186684">
    <property type="component" value="Unassembled WGS sequence"/>
</dbReference>
<name>A0A1N7NS43_9RHOB</name>
<sequence length="932" mass="101925">MPNAFRFFPNLRLGAVAEAEVADDGRLVARFEVDIASDRAGEDTSVPIDARFRGPGDVIGINPDEIARFEPPLGVTDFEPDYFPFVEFRAPDLPWRFALGDGDHDRPAPWLVLIALRDDEFQALGRGTAPCLRVQVHDAAASLPPLADRWAFAHVQLNSPQDEAAATQALRDDPDQAFARLLCPRKLAPLTRYSLFVVPAFETGRRAGLGLDPAPDDAGPAALAWDTGQGGPVTLPFYASSSFRTDEGLNLEALLEQLRSLDDTEADRLAEAEPFRLDHPGYFRRAFPKAGETDAEKALMPTGHRAGPSDAPEAMQAAMAAVLNQVIDGETGPTREEEALLARHLTGEDTAEDDADEDPLVAFPPYGFGYLDAPRLRTDVARWVEMVNLDPRFRVAAQLGAACIRDHQEELMQAAWRQYPEIVETNRLLHRLETAAVLVARTNARRFAKLPPDVGLVLAEPFTPYARRQDGMAAGAGIGFEAGTSVGGFLAESGAPPAYASRDLRRVGARVQTCNPAGAGLALRAPAIPGARDATAAGTVRKCSRLREVERHIAGRDRRIALDRLGQGGALRQTQETRLPARRSIAVRVTTFETAPLRDVLVQRLDALPGLKAAFRVTGRSQAEAEAGGILYRAPRLPVPLVEYMIAREPSALMAGVRDMPDNTVAFFEENRAFIEALMLGANHEMNGELRWRGFPTDMRGTPLTRFWNRGLPDHQAAHDDIGPITDWQKLLGQQSSPVNPNGNANLVVLIKGAVVRKLDEPILRIDISDEDGVWTPKPKRAPTLPSFSGKLSPTLAYYGFDIGLDFLTDPSRIDRAFFVIMEPAGRLRFGLDVGSLSVRRMRVLDRQGAGPGGLTAETRNPGRLEDWDELGFADLHRGPSDYIVSDQTLRKPAGSDLDLWGLERNSATIARSYWQKPVAAVVPFKGVFDGR</sequence>
<evidence type="ECO:0000313" key="1">
    <source>
        <dbReference type="EMBL" id="SIT01059.1"/>
    </source>
</evidence>
<keyword evidence="2" id="KW-1185">Reference proteome</keyword>
<dbReference type="RefSeq" id="WP_076449012.1">
    <property type="nucleotide sequence ID" value="NZ_FTOQ01000010.1"/>
</dbReference>
<dbReference type="EMBL" id="FTOQ01000010">
    <property type="protein sequence ID" value="SIT01059.1"/>
    <property type="molecule type" value="Genomic_DNA"/>
</dbReference>
<evidence type="ECO:0000313" key="2">
    <source>
        <dbReference type="Proteomes" id="UP000186684"/>
    </source>
</evidence>
<gene>
    <name evidence="1" type="ORF">SAMN05421759_1103</name>
</gene>
<proteinExistence type="predicted"/>
<dbReference type="STRING" id="633194.SAMN05421759_1103"/>
<dbReference type="AlphaFoldDB" id="A0A1N7NS43"/>